<evidence type="ECO:0000256" key="2">
    <source>
        <dbReference type="ARBA" id="ARBA00022603"/>
    </source>
</evidence>
<feature type="compositionally biased region" description="Low complexity" evidence="6">
    <location>
        <begin position="10"/>
        <end position="26"/>
    </location>
</feature>
<keyword evidence="2 9" id="KW-0489">Methyltransferase</keyword>
<keyword evidence="10" id="KW-1185">Reference proteome</keyword>
<dbReference type="PANTHER" id="PTHR33841:SF1">
    <property type="entry name" value="DNA METHYLTRANSFERASE A"/>
    <property type="match status" value="1"/>
</dbReference>
<evidence type="ECO:0000256" key="5">
    <source>
        <dbReference type="ARBA" id="ARBA00047942"/>
    </source>
</evidence>
<dbReference type="EC" id="2.1.1.72" evidence="1"/>
<dbReference type="PROSITE" id="PS00092">
    <property type="entry name" value="N6_MTASE"/>
    <property type="match status" value="1"/>
</dbReference>
<organism evidence="9 10">
    <name type="scientific">Micromonospora sonneratiae</name>
    <dbReference type="NCBI Taxonomy" id="1184706"/>
    <lineage>
        <taxon>Bacteria</taxon>
        <taxon>Bacillati</taxon>
        <taxon>Actinomycetota</taxon>
        <taxon>Actinomycetes</taxon>
        <taxon>Micromonosporales</taxon>
        <taxon>Micromonosporaceae</taxon>
        <taxon>Micromonospora</taxon>
    </lineage>
</organism>
<feature type="region of interest" description="Disordered" evidence="6">
    <location>
        <begin position="1336"/>
        <end position="1374"/>
    </location>
</feature>
<feature type="domain" description="MmeI-like target recognition" evidence="8">
    <location>
        <begin position="1049"/>
        <end position="1230"/>
    </location>
</feature>
<keyword evidence="4" id="KW-0949">S-adenosyl-L-methionine</keyword>
<dbReference type="PANTHER" id="PTHR33841">
    <property type="entry name" value="DNA METHYLTRANSFERASE YEEA-RELATED"/>
    <property type="match status" value="1"/>
</dbReference>
<sequence length="1384" mass="152526">MPIPAPRRPTGASRTGASRAAGTAAGRGPGRPARPHQPSTAEQHAEWLALLGPDGPFLTVPVLAETLPQGLDTIPDTVRDRIRQGWGELRNAPDLLGPAWVELILGELLRYPLSARTDGTSLPADLVAAGFRPDLVMYGPQPGGGRAARLHFYRYPADTALTRARGDRPALTEQAAQLCRDTRTPLALLTNGQHWALVHARPSEPTGTAVFDADLWLEEPALLRAFATLLAAPRVLTPPTDDKGNASTSLAGLFARSAEALTQVTTTLGDQVRQAVELFVAELARLDRESGGELLAEASDREIYQGALTVLMRLVFLLYAEEQRLLPMTDPLYEQAYAAATLYGQLRTVRDLYGDEVGDRRTAAWPRLLALFDAVHGGCEHPDLRIPAHGGSLFDPSRFTWLKTAAVTDRVVYEMLDALLILRHRGKAAEQLSYSSLGVEQIGHVYEGLLEFAVARVQTPHLGLIGKREPELALADLEAHAEQGEEALRAWLAERCDLTARQLDKARSALPGPHELAALHAACDNDAELADRVRPYWGLLRTDLRGLPTVFPAGSVLFTQFGDRRATGTHYTPRELAEEVVRHTLAPLCFTPGPAEGVADEGVWRAKTANEILKLKVLDPAMGSGAFLVSACRYLADVVVRAWERDGLPSELAELPGSNRDDLLLHARRLVAARCLYGVDRDDMAVELAKLSLWLVTLAKGKPFGFLDHALRCGDSLVGITSLDQLTAFHLDPATGRSLHARLYNSVSERLHELVDEMTELRESIESTVVEDARDIAEKAAKLAQADALGHTARLAADAVVGAALSTAVRPQRRPWDPEDSEDDAEIKYDDRLTSISDDVYAVLDRLHDSEREQQLAATIEDWLRGSRPAPIRPLHWPLEFPEVVNRTGFDAVIGNPPFVGGKRVSGALGVDLREYLKQRIARDKPGNADLCSYFLLRNLSVARQGRVGIIATNTIAQGDTREVGLDQTVDMGWTIYRANKSQPWPGTASLEVSLLWLGHSGTDEERILDGRRVRAITPSLDAQSRVTGNPHRLAANAGQSHIGSLILGTGFLVSPEQAQELISRHAFNKEVLFPYLNGEDLNSRLDCSARRWAINFHDWPLEKAQKYIDCLSIVERSVKPVRDGNKRATYRERWWRFGERQAGMLAAIEGLDRVIVIALVSRLVMPAFVPARQVLSHKLGVFATDQSAHLSLFSSSFHSSWAWKHSSTMKADLNYSPSDVYETFPHPKLTEWMDRVGTELDSYRRSVMLGRGLGLTKLYNLVHDEGVASADIRRLREIHVEIDRAVAEAYGWSDLMLGHDFHETRQGTRFTIDPGVQVEVLDRLLELNHKRYAEEQAKGLHSGPRRKPSKKAKAVPRPRSPESASPAAADLNDGLFPLPDALF</sequence>
<reference evidence="10" key="1">
    <citation type="journal article" date="2019" name="Int. J. Syst. Evol. Microbiol.">
        <title>The Global Catalogue of Microorganisms (GCM) 10K type strain sequencing project: providing services to taxonomists for standard genome sequencing and annotation.</title>
        <authorList>
            <consortium name="The Broad Institute Genomics Platform"/>
            <consortium name="The Broad Institute Genome Sequencing Center for Infectious Disease"/>
            <person name="Wu L."/>
            <person name="Ma J."/>
        </authorList>
    </citation>
    <scope>NUCLEOTIDE SEQUENCE [LARGE SCALE GENOMIC DNA]</scope>
    <source>
        <strain evidence="10">JCM 31037</strain>
    </source>
</reference>
<dbReference type="EMBL" id="JBHTMP010000013">
    <property type="protein sequence ID" value="MFD1321670.1"/>
    <property type="molecule type" value="Genomic_DNA"/>
</dbReference>
<keyword evidence="3" id="KW-0808">Transferase</keyword>
<dbReference type="Gene3D" id="3.40.50.150">
    <property type="entry name" value="Vaccinia Virus protein VP39"/>
    <property type="match status" value="1"/>
</dbReference>
<dbReference type="GO" id="GO:0032259">
    <property type="term" value="P:methylation"/>
    <property type="evidence" value="ECO:0007669"/>
    <property type="project" value="UniProtKB-KW"/>
</dbReference>
<comment type="catalytic activity">
    <reaction evidence="5">
        <text>a 2'-deoxyadenosine in DNA + S-adenosyl-L-methionine = an N(6)-methyl-2'-deoxyadenosine in DNA + S-adenosyl-L-homocysteine + H(+)</text>
        <dbReference type="Rhea" id="RHEA:15197"/>
        <dbReference type="Rhea" id="RHEA-COMP:12418"/>
        <dbReference type="Rhea" id="RHEA-COMP:12419"/>
        <dbReference type="ChEBI" id="CHEBI:15378"/>
        <dbReference type="ChEBI" id="CHEBI:57856"/>
        <dbReference type="ChEBI" id="CHEBI:59789"/>
        <dbReference type="ChEBI" id="CHEBI:90615"/>
        <dbReference type="ChEBI" id="CHEBI:90616"/>
        <dbReference type="EC" id="2.1.1.72"/>
    </reaction>
</comment>
<evidence type="ECO:0000256" key="3">
    <source>
        <dbReference type="ARBA" id="ARBA00022679"/>
    </source>
</evidence>
<proteinExistence type="predicted"/>
<evidence type="ECO:0000256" key="6">
    <source>
        <dbReference type="SAM" id="MobiDB-lite"/>
    </source>
</evidence>
<accession>A0ABW3YC73</accession>
<dbReference type="PRINTS" id="PR00507">
    <property type="entry name" value="N12N6MTFRASE"/>
</dbReference>
<feature type="domain" description="Type II methyltransferase M.TaqI-like" evidence="7">
    <location>
        <begin position="675"/>
        <end position="958"/>
    </location>
</feature>
<dbReference type="InterPro" id="IPR046820">
    <property type="entry name" value="MmeI_TRD"/>
</dbReference>
<evidence type="ECO:0000256" key="4">
    <source>
        <dbReference type="ARBA" id="ARBA00022691"/>
    </source>
</evidence>
<feature type="compositionally biased region" description="Basic residues" evidence="6">
    <location>
        <begin position="1344"/>
        <end position="1357"/>
    </location>
</feature>
<dbReference type="InterPro" id="IPR002052">
    <property type="entry name" value="DNA_methylase_N6_adenine_CS"/>
</dbReference>
<evidence type="ECO:0000259" key="7">
    <source>
        <dbReference type="Pfam" id="PF07669"/>
    </source>
</evidence>
<evidence type="ECO:0000313" key="10">
    <source>
        <dbReference type="Proteomes" id="UP001597260"/>
    </source>
</evidence>
<evidence type="ECO:0000259" key="8">
    <source>
        <dbReference type="Pfam" id="PF20466"/>
    </source>
</evidence>
<dbReference type="RefSeq" id="WP_377569881.1">
    <property type="nucleotide sequence ID" value="NZ_JBHTMP010000013.1"/>
</dbReference>
<dbReference type="InterPro" id="IPR050953">
    <property type="entry name" value="N4_N6_ade-DNA_methylase"/>
</dbReference>
<feature type="region of interest" description="Disordered" evidence="6">
    <location>
        <begin position="1"/>
        <end position="43"/>
    </location>
</feature>
<gene>
    <name evidence="9" type="ORF">ACFQ4H_11285</name>
</gene>
<dbReference type="Pfam" id="PF20466">
    <property type="entry name" value="MmeI_TRD"/>
    <property type="match status" value="1"/>
</dbReference>
<name>A0ABW3YC73_9ACTN</name>
<evidence type="ECO:0000256" key="1">
    <source>
        <dbReference type="ARBA" id="ARBA00011900"/>
    </source>
</evidence>
<evidence type="ECO:0000313" key="9">
    <source>
        <dbReference type="EMBL" id="MFD1321670.1"/>
    </source>
</evidence>
<dbReference type="InterPro" id="IPR011639">
    <property type="entry name" value="MethylTrfase_TaqI-like_dom"/>
</dbReference>
<dbReference type="Proteomes" id="UP001597260">
    <property type="component" value="Unassembled WGS sequence"/>
</dbReference>
<comment type="caution">
    <text evidence="9">The sequence shown here is derived from an EMBL/GenBank/DDBJ whole genome shotgun (WGS) entry which is preliminary data.</text>
</comment>
<dbReference type="InterPro" id="IPR029063">
    <property type="entry name" value="SAM-dependent_MTases_sf"/>
</dbReference>
<dbReference type="SUPFAM" id="SSF53335">
    <property type="entry name" value="S-adenosyl-L-methionine-dependent methyltransferases"/>
    <property type="match status" value="1"/>
</dbReference>
<protein>
    <recommendedName>
        <fullName evidence="1">site-specific DNA-methyltransferase (adenine-specific)</fullName>
        <ecNumber evidence="1">2.1.1.72</ecNumber>
    </recommendedName>
</protein>
<dbReference type="GO" id="GO:0008168">
    <property type="term" value="F:methyltransferase activity"/>
    <property type="evidence" value="ECO:0007669"/>
    <property type="project" value="UniProtKB-KW"/>
</dbReference>
<dbReference type="Pfam" id="PF07669">
    <property type="entry name" value="Eco57I"/>
    <property type="match status" value="1"/>
</dbReference>